<dbReference type="PROSITE" id="PS50928">
    <property type="entry name" value="ABC_TM1"/>
    <property type="match status" value="1"/>
</dbReference>
<keyword evidence="4 7" id="KW-0812">Transmembrane</keyword>
<dbReference type="PANTHER" id="PTHR43744">
    <property type="entry name" value="ABC TRANSPORTER PERMEASE PROTEIN MG189-RELATED-RELATED"/>
    <property type="match status" value="1"/>
</dbReference>
<evidence type="ECO:0000256" key="6">
    <source>
        <dbReference type="ARBA" id="ARBA00023136"/>
    </source>
</evidence>
<accession>A0A5B9DVC7</accession>
<sequence>MTDAIANAAEIAPAEHAAGRVAGEVRQVRYLVGALCVAVIAVMLAPLALSFLASIKTPAEASQSPPVYLPSQISLENYAKIFDFQAGLWTYAGNSLAVAAITILLCLVLAVPAGYGLARFNFRGKEVLFLVLLAPLMIPYQALLTPLYMMFAKAGLANSHLGLAIIHAVLQLPFSIYLMRNSFEGIPRELEEAAVMDGSSSFQVLRNIFGPLVVPGMVTVALFAFITSWNEFLAALIFMNKETAFTVPIMLVSVRTGRLGAIDWGALQAGVMLSIIPCVLIYVLLQKYYVSGFLNGAVK</sequence>
<name>A0A5B9DVC7_9HYPH</name>
<dbReference type="Proteomes" id="UP000321062">
    <property type="component" value="Chromosome"/>
</dbReference>
<evidence type="ECO:0000313" key="8">
    <source>
        <dbReference type="EMBL" id="QEE22388.1"/>
    </source>
</evidence>
<dbReference type="CDD" id="cd06261">
    <property type="entry name" value="TM_PBP2"/>
    <property type="match status" value="1"/>
</dbReference>
<evidence type="ECO:0000256" key="7">
    <source>
        <dbReference type="RuleBase" id="RU363032"/>
    </source>
</evidence>
<proteinExistence type="inferred from homology"/>
<comment type="similarity">
    <text evidence="7">Belongs to the binding-protein-dependent transport system permease family.</text>
</comment>
<dbReference type="GO" id="GO:0005886">
    <property type="term" value="C:plasma membrane"/>
    <property type="evidence" value="ECO:0007669"/>
    <property type="project" value="UniProtKB-SubCell"/>
</dbReference>
<dbReference type="KEGG" id="yti:FNA67_20465"/>
<keyword evidence="6 7" id="KW-0472">Membrane</keyword>
<dbReference type="GO" id="GO:0055085">
    <property type="term" value="P:transmembrane transport"/>
    <property type="evidence" value="ECO:0007669"/>
    <property type="project" value="InterPro"/>
</dbReference>
<evidence type="ECO:0000256" key="3">
    <source>
        <dbReference type="ARBA" id="ARBA00022475"/>
    </source>
</evidence>
<keyword evidence="2 7" id="KW-0813">Transport</keyword>
<evidence type="ECO:0000256" key="4">
    <source>
        <dbReference type="ARBA" id="ARBA00022692"/>
    </source>
</evidence>
<comment type="subcellular location">
    <subcellularLocation>
        <location evidence="1 7">Cell membrane</location>
        <topology evidence="1 7">Multi-pass membrane protein</topology>
    </subcellularLocation>
</comment>
<dbReference type="EMBL" id="CP041690">
    <property type="protein sequence ID" value="QEE22388.1"/>
    <property type="molecule type" value="Genomic_DNA"/>
</dbReference>
<keyword evidence="5 7" id="KW-1133">Transmembrane helix</keyword>
<organism evidence="8 9">
    <name type="scientific">Paradevosia tibetensis</name>
    <dbReference type="NCBI Taxonomy" id="1447062"/>
    <lineage>
        <taxon>Bacteria</taxon>
        <taxon>Pseudomonadati</taxon>
        <taxon>Pseudomonadota</taxon>
        <taxon>Alphaproteobacteria</taxon>
        <taxon>Hyphomicrobiales</taxon>
        <taxon>Devosiaceae</taxon>
        <taxon>Paradevosia</taxon>
    </lineage>
</organism>
<evidence type="ECO:0000256" key="5">
    <source>
        <dbReference type="ARBA" id="ARBA00022989"/>
    </source>
</evidence>
<evidence type="ECO:0000313" key="9">
    <source>
        <dbReference type="Proteomes" id="UP000321062"/>
    </source>
</evidence>
<feature type="transmembrane region" description="Helical" evidence="7">
    <location>
        <begin position="127"/>
        <end position="149"/>
    </location>
</feature>
<dbReference type="OrthoDB" id="9815445at2"/>
<feature type="transmembrane region" description="Helical" evidence="7">
    <location>
        <begin position="96"/>
        <end position="115"/>
    </location>
</feature>
<dbReference type="InterPro" id="IPR035906">
    <property type="entry name" value="MetI-like_sf"/>
</dbReference>
<reference evidence="8 9" key="1">
    <citation type="journal article" date="2015" name="Int. J. Syst. Evol. Microbiol.">
        <title>Youhaiella tibetensis gen. nov., sp. nov., isolated from subsurface sediment.</title>
        <authorList>
            <person name="Wang Y.X."/>
            <person name="Huang F.Q."/>
            <person name="Nogi Y."/>
            <person name="Pang S.J."/>
            <person name="Wang P.K."/>
            <person name="Lv J."/>
        </authorList>
    </citation>
    <scope>NUCLEOTIDE SEQUENCE [LARGE SCALE GENOMIC DNA]</scope>
    <source>
        <strain evidence="9">fig4</strain>
    </source>
</reference>
<dbReference type="Gene3D" id="1.10.3720.10">
    <property type="entry name" value="MetI-like"/>
    <property type="match status" value="1"/>
</dbReference>
<dbReference type="SUPFAM" id="SSF161098">
    <property type="entry name" value="MetI-like"/>
    <property type="match status" value="1"/>
</dbReference>
<feature type="transmembrane region" description="Helical" evidence="7">
    <location>
        <begin position="161"/>
        <end position="179"/>
    </location>
</feature>
<keyword evidence="9" id="KW-1185">Reference proteome</keyword>
<evidence type="ECO:0000256" key="2">
    <source>
        <dbReference type="ARBA" id="ARBA00022448"/>
    </source>
</evidence>
<dbReference type="RefSeq" id="WP_049706914.1">
    <property type="nucleotide sequence ID" value="NZ_BMFM01000001.1"/>
</dbReference>
<dbReference type="InterPro" id="IPR000515">
    <property type="entry name" value="MetI-like"/>
</dbReference>
<evidence type="ECO:0000256" key="1">
    <source>
        <dbReference type="ARBA" id="ARBA00004651"/>
    </source>
</evidence>
<keyword evidence="3" id="KW-1003">Cell membrane</keyword>
<feature type="transmembrane region" description="Helical" evidence="7">
    <location>
        <begin position="208"/>
        <end position="226"/>
    </location>
</feature>
<dbReference type="AlphaFoldDB" id="A0A5B9DVC7"/>
<feature type="transmembrane region" description="Helical" evidence="7">
    <location>
        <begin position="30"/>
        <end position="55"/>
    </location>
</feature>
<protein>
    <submittedName>
        <fullName evidence="8">Carbohydrate ABC transporter permease</fullName>
    </submittedName>
</protein>
<gene>
    <name evidence="8" type="ORF">FNA67_20465</name>
</gene>
<dbReference type="PANTHER" id="PTHR43744:SF12">
    <property type="entry name" value="ABC TRANSPORTER PERMEASE PROTEIN MG189-RELATED"/>
    <property type="match status" value="1"/>
</dbReference>
<dbReference type="Pfam" id="PF00528">
    <property type="entry name" value="BPD_transp_1"/>
    <property type="match status" value="1"/>
</dbReference>
<feature type="transmembrane region" description="Helical" evidence="7">
    <location>
        <begin position="264"/>
        <end position="285"/>
    </location>
</feature>